<dbReference type="GO" id="GO:0004332">
    <property type="term" value="F:fructose-bisphosphate aldolase activity"/>
    <property type="evidence" value="ECO:0007669"/>
    <property type="project" value="InterPro"/>
</dbReference>
<protein>
    <submittedName>
        <fullName evidence="2">Putative 3-deoxy-7-phosphoheptulonate synthase</fullName>
    </submittedName>
</protein>
<dbReference type="InterPro" id="IPR050456">
    <property type="entry name" value="DeoC/FbaB_aldolase"/>
</dbReference>
<keyword evidence="3" id="KW-1185">Reference proteome</keyword>
<dbReference type="AlphaFoldDB" id="A0A557ST96"/>
<dbReference type="InterPro" id="IPR013785">
    <property type="entry name" value="Aldolase_TIM"/>
</dbReference>
<dbReference type="OrthoDB" id="6329at2157"/>
<dbReference type="PANTHER" id="PTHR47916:SF1">
    <property type="entry name" value="3-HYDROXY-5-PHOSPHONOOXYPENTANE-2,4-DIONE THIOLASE"/>
    <property type="match status" value="1"/>
</dbReference>
<reference evidence="2 3" key="1">
    <citation type="journal article" date="2019" name="Front. Microbiol.">
        <title>Ammonia Oxidation by the Arctic Terrestrial Thaumarchaeote Candidatus Nitrosocosmicus arcticus Is Stimulated by Increasing Temperatures.</title>
        <authorList>
            <person name="Alves R.J.E."/>
            <person name="Kerou M."/>
            <person name="Zappe A."/>
            <person name="Bittner R."/>
            <person name="Abby S.S."/>
            <person name="Schmidt H.A."/>
            <person name="Pfeifer K."/>
            <person name="Schleper C."/>
        </authorList>
    </citation>
    <scope>NUCLEOTIDE SEQUENCE [LARGE SCALE GENOMIC DNA]</scope>
    <source>
        <strain evidence="2 3">Kfb</strain>
    </source>
</reference>
<proteinExistence type="inferred from homology"/>
<dbReference type="InterPro" id="IPR041720">
    <property type="entry name" value="FbaB-like"/>
</dbReference>
<evidence type="ECO:0000256" key="1">
    <source>
        <dbReference type="ARBA" id="ARBA00008116"/>
    </source>
</evidence>
<dbReference type="SUPFAM" id="SSF51569">
    <property type="entry name" value="Aldolase"/>
    <property type="match status" value="1"/>
</dbReference>
<dbReference type="Proteomes" id="UP000315289">
    <property type="component" value="Unassembled WGS sequence"/>
</dbReference>
<evidence type="ECO:0000313" key="3">
    <source>
        <dbReference type="Proteomes" id="UP000315289"/>
    </source>
</evidence>
<dbReference type="PIRSF" id="PIRSF038992">
    <property type="entry name" value="Aldolase_Ia"/>
    <property type="match status" value="1"/>
</dbReference>
<organism evidence="2 3">
    <name type="scientific">Candidatus Nitrosocosmicus arcticus</name>
    <dbReference type="NCBI Taxonomy" id="2035267"/>
    <lineage>
        <taxon>Archaea</taxon>
        <taxon>Nitrososphaerota</taxon>
        <taxon>Nitrososphaeria</taxon>
        <taxon>Nitrososphaerales</taxon>
        <taxon>Nitrososphaeraceae</taxon>
        <taxon>Candidatus Nitrosocosmicus</taxon>
    </lineage>
</organism>
<dbReference type="Gene3D" id="3.20.20.70">
    <property type="entry name" value="Aldolase class I"/>
    <property type="match status" value="1"/>
</dbReference>
<comment type="similarity">
    <text evidence="1">Belongs to the DeoC/FbaB aldolase family.</text>
</comment>
<evidence type="ECO:0000313" key="2">
    <source>
        <dbReference type="EMBL" id="TVP39829.1"/>
    </source>
</evidence>
<dbReference type="Pfam" id="PF01791">
    <property type="entry name" value="DeoC"/>
    <property type="match status" value="1"/>
</dbReference>
<dbReference type="EMBL" id="VOAH01000011">
    <property type="protein sequence ID" value="TVP39829.1"/>
    <property type="molecule type" value="Genomic_DNA"/>
</dbReference>
<name>A0A557ST96_9ARCH</name>
<dbReference type="InterPro" id="IPR002915">
    <property type="entry name" value="DeoC/FbaB/LacD_aldolase"/>
</dbReference>
<sequence length="271" mass="29526">MDWGMKNRLSRIIKPVNSRCVMLAVDHGYFLGPTERLENPTDTIGPLLSYADSLMLTRGVLRTSVIPETNTPIVLRVSGGSSIIGADLSKETIVTSIEEAIRLNASCLALSIFVGSKYEFQTLKNLSKLVNEGEKYGIPVLAVTAVGKEMARDSRYLGLACRIAAELGAHVVKTYHCPEFDKVIEGCPVPVIIAGGKKLAERDALQLTFDAIKDGASGVDMGRNIWQSDNPVAMIKAVRAIVHENSTVKEAYDQYSSMPAMKGVIRKKSRN</sequence>
<dbReference type="RefSeq" id="WP_144732627.1">
    <property type="nucleotide sequence ID" value="NZ_ML675587.1"/>
</dbReference>
<comment type="caution">
    <text evidence="2">The sequence shown here is derived from an EMBL/GenBank/DDBJ whole genome shotgun (WGS) entry which is preliminary data.</text>
</comment>
<dbReference type="NCBIfam" id="NF006081">
    <property type="entry name" value="PRK08227.1"/>
    <property type="match status" value="1"/>
</dbReference>
<accession>A0A557ST96</accession>
<gene>
    <name evidence="2" type="primary">aroGFH2</name>
    <name evidence="2" type="ORF">NARC_110041</name>
</gene>
<dbReference type="SMART" id="SM01133">
    <property type="entry name" value="DeoC"/>
    <property type="match status" value="1"/>
</dbReference>
<dbReference type="CDD" id="cd00958">
    <property type="entry name" value="DhnA"/>
    <property type="match status" value="1"/>
</dbReference>
<dbReference type="PANTHER" id="PTHR47916">
    <property type="entry name" value="FRUCTOSE-BISPHOSPHATE ALDOLASE CLASS 1"/>
    <property type="match status" value="1"/>
</dbReference>